<dbReference type="Proteomes" id="UP001479436">
    <property type="component" value="Unassembled WGS sequence"/>
</dbReference>
<feature type="chain" id="PRO_5047128802" description="Peptidase M11 gametolysin domain-containing protein" evidence="1">
    <location>
        <begin position="19"/>
        <end position="522"/>
    </location>
</feature>
<keyword evidence="3" id="KW-1185">Reference proteome</keyword>
<reference evidence="2 3" key="1">
    <citation type="submission" date="2023-04" db="EMBL/GenBank/DDBJ databases">
        <title>Genome of Basidiobolus ranarum AG-B5.</title>
        <authorList>
            <person name="Stajich J.E."/>
            <person name="Carter-House D."/>
            <person name="Gryganskyi A."/>
        </authorList>
    </citation>
    <scope>NUCLEOTIDE SEQUENCE [LARGE SCALE GENOMIC DNA]</scope>
    <source>
        <strain evidence="2 3">AG-B5</strain>
    </source>
</reference>
<accession>A0ABR2WUJ2</accession>
<sequence>MLSFLPALALLPFLPVHAWTTVTPVQKLFPKVTLDTVIAFIPEKKSAPAITSAQATKIATSIFAPTAYGLSKRYNDYSSGAITMTGINSDPYVTVKYINTGVDSCDRGKIIAAVNAAIAPAKPTRLIIVQNTRKPTCPGYADNSGTDTMVWTLDALNPHVLFHELGHSLSFPHPVTSACYTKTGPVTMSSNCTSVDGEYFQSMGVISHDSPWYKSDGVTNIDTKTDGMMEYSSYNRLSSKWPLLKEANVLDVSSSGTYKLYNSESFGIGNKTAVLRIPLNPPIKIANDIISTGVTYHTHYYVDFTQRRPNTAAGGVYNYIVIRSAPDHRSKRSTVTRFMMARSKDDSSFGTSFNDGYHKIKINLSSMSSTEATVDISFPSDYTLPSNVNQCYFSATIDTKRAVTVNDANVCRALSRDNLPSIGNFNGTHCLIPYSNVGHIHPMPDIEFLHCLNTPKWISNKSSVMDNGFDIWGDGDQLVCKTTIDGVVYQGRGTFNICCVYYNQGEKCLTNDPSTVYLSWIS</sequence>
<organism evidence="2 3">
    <name type="scientific">Basidiobolus ranarum</name>
    <dbReference type="NCBI Taxonomy" id="34480"/>
    <lineage>
        <taxon>Eukaryota</taxon>
        <taxon>Fungi</taxon>
        <taxon>Fungi incertae sedis</taxon>
        <taxon>Zoopagomycota</taxon>
        <taxon>Entomophthoromycotina</taxon>
        <taxon>Basidiobolomycetes</taxon>
        <taxon>Basidiobolales</taxon>
        <taxon>Basidiobolaceae</taxon>
        <taxon>Basidiobolus</taxon>
    </lineage>
</organism>
<dbReference type="EMBL" id="JASJQH010000303">
    <property type="protein sequence ID" value="KAK9765194.1"/>
    <property type="molecule type" value="Genomic_DNA"/>
</dbReference>
<feature type="signal peptide" evidence="1">
    <location>
        <begin position="1"/>
        <end position="18"/>
    </location>
</feature>
<evidence type="ECO:0008006" key="4">
    <source>
        <dbReference type="Google" id="ProtNLM"/>
    </source>
</evidence>
<protein>
    <recommendedName>
        <fullName evidence="4">Peptidase M11 gametolysin domain-containing protein</fullName>
    </recommendedName>
</protein>
<comment type="caution">
    <text evidence="2">The sequence shown here is derived from an EMBL/GenBank/DDBJ whole genome shotgun (WGS) entry which is preliminary data.</text>
</comment>
<keyword evidence="1" id="KW-0732">Signal</keyword>
<name>A0ABR2WUJ2_9FUNG</name>
<evidence type="ECO:0000256" key="1">
    <source>
        <dbReference type="SAM" id="SignalP"/>
    </source>
</evidence>
<evidence type="ECO:0000313" key="2">
    <source>
        <dbReference type="EMBL" id="KAK9765194.1"/>
    </source>
</evidence>
<gene>
    <name evidence="2" type="ORF">K7432_006666</name>
</gene>
<proteinExistence type="predicted"/>
<evidence type="ECO:0000313" key="3">
    <source>
        <dbReference type="Proteomes" id="UP001479436"/>
    </source>
</evidence>